<dbReference type="PROSITE" id="PS50943">
    <property type="entry name" value="HTH_CROC1"/>
    <property type="match status" value="1"/>
</dbReference>
<name>A0AAW6BAR0_LACAM</name>
<dbReference type="InterPro" id="IPR001387">
    <property type="entry name" value="Cro/C1-type_HTH"/>
</dbReference>
<dbReference type="SUPFAM" id="SSF47413">
    <property type="entry name" value="lambda repressor-like DNA-binding domains"/>
    <property type="match status" value="1"/>
</dbReference>
<dbReference type="PANTHER" id="PTHR37038">
    <property type="entry name" value="TRANSCRIPTIONAL REGULATOR-RELATED"/>
    <property type="match status" value="1"/>
</dbReference>
<dbReference type="InterPro" id="IPR053163">
    <property type="entry name" value="HTH-type_regulator_Rgg"/>
</dbReference>
<dbReference type="GO" id="GO:0003677">
    <property type="term" value="F:DNA binding"/>
    <property type="evidence" value="ECO:0007669"/>
    <property type="project" value="InterPro"/>
</dbReference>
<dbReference type="Pfam" id="PF01381">
    <property type="entry name" value="HTH_3"/>
    <property type="match status" value="1"/>
</dbReference>
<comment type="caution">
    <text evidence="2">The sequence shown here is derived from an EMBL/GenBank/DDBJ whole genome shotgun (WGS) entry which is preliminary data.</text>
</comment>
<evidence type="ECO:0000313" key="3">
    <source>
        <dbReference type="Proteomes" id="UP001141961"/>
    </source>
</evidence>
<feature type="domain" description="HTH cro/C1-type" evidence="1">
    <location>
        <begin position="9"/>
        <end position="62"/>
    </location>
</feature>
<organism evidence="2 3">
    <name type="scientific">Lactobacillus amylovorus</name>
    <dbReference type="NCBI Taxonomy" id="1604"/>
    <lineage>
        <taxon>Bacteria</taxon>
        <taxon>Bacillati</taxon>
        <taxon>Bacillota</taxon>
        <taxon>Bacilli</taxon>
        <taxon>Lactobacillales</taxon>
        <taxon>Lactobacillaceae</taxon>
        <taxon>Lactobacillus</taxon>
    </lineage>
</organism>
<dbReference type="InterPro" id="IPR010982">
    <property type="entry name" value="Lambda_DNA-bd_dom_sf"/>
</dbReference>
<accession>A0AAW6BAR0</accession>
<dbReference type="Proteomes" id="UP001141961">
    <property type="component" value="Unassembled WGS sequence"/>
</dbReference>
<evidence type="ECO:0000313" key="2">
    <source>
        <dbReference type="EMBL" id="MDB6246911.1"/>
    </source>
</evidence>
<sequence>MNMKLGEYLREERKKLGLTQQDFVQNIISVSQYSRVENGEQDFKVSDFVKLISINNLDINQLIQTFQNNTQIKQTVLETLAQAFYDRDLTKVKKIKDYLKQSSLDNSLLLRTELIILTLENKDISHNKNLERQFSEELNKFDDWTNDKVFLQLFGSSMLIFDMDRLNIYMNKILSEYTNKIYSLSFEDQRRIAGICINYLNRCYSEKNLVLVNKSINLLNKLARNPDLLMYRLLGKYFKYLFNNENVKKDQILDLLKDAGYEKFTINLAK</sequence>
<protein>
    <submittedName>
        <fullName evidence="2">Helix-turn-helix domain-containing protein</fullName>
    </submittedName>
</protein>
<reference evidence="2" key="2">
    <citation type="submission" date="2022-10" db="EMBL/GenBank/DDBJ databases">
        <authorList>
            <person name="Kostovova I."/>
            <person name="Moravkova M."/>
            <person name="Pechar R."/>
        </authorList>
    </citation>
    <scope>NUCLEOTIDE SEQUENCE</scope>
    <source>
        <strain evidence="2">M597B</strain>
    </source>
</reference>
<dbReference type="CDD" id="cd00093">
    <property type="entry name" value="HTH_XRE"/>
    <property type="match status" value="1"/>
</dbReference>
<proteinExistence type="predicted"/>
<dbReference type="AlphaFoldDB" id="A0AAW6BAR0"/>
<dbReference type="RefSeq" id="WP_056939788.1">
    <property type="nucleotide sequence ID" value="NZ_JAOTHC010000017.1"/>
</dbReference>
<evidence type="ECO:0000259" key="1">
    <source>
        <dbReference type="PROSITE" id="PS50943"/>
    </source>
</evidence>
<dbReference type="Gene3D" id="1.10.260.40">
    <property type="entry name" value="lambda repressor-like DNA-binding domains"/>
    <property type="match status" value="1"/>
</dbReference>
<dbReference type="EMBL" id="JAOTHD010000017">
    <property type="protein sequence ID" value="MDB6246911.1"/>
    <property type="molecule type" value="Genomic_DNA"/>
</dbReference>
<dbReference type="SMART" id="SM00530">
    <property type="entry name" value="HTH_XRE"/>
    <property type="match status" value="1"/>
</dbReference>
<reference evidence="2" key="1">
    <citation type="journal article" date="2022" name="Microorganisms">
        <title>Antibiotic Susceptibility, Resistance Gene Determinants and Corresponding Genomic Regions in Lactobacillus amylovorus Isolates Derived from Wild Boars and Domestic Pigs.</title>
        <authorList>
            <person name="Moravkova M."/>
            <person name="Kostovova I."/>
            <person name="Kavanova K."/>
            <person name="Pechar R."/>
            <person name="Stanek S."/>
            <person name="Brychta A."/>
            <person name="Zeman M."/>
            <person name="Kubasova T."/>
        </authorList>
    </citation>
    <scope>NUCLEOTIDE SEQUENCE</scope>
    <source>
        <strain evidence="2">M597B</strain>
    </source>
</reference>
<gene>
    <name evidence="2" type="ORF">ODV14_06170</name>
</gene>